<evidence type="ECO:0000313" key="3">
    <source>
        <dbReference type="EnsemblPlants" id="HORVU.MOREX.r3.2HG0098850.1.CDS1"/>
    </source>
</evidence>
<feature type="domain" description="PGG" evidence="2">
    <location>
        <begin position="4"/>
        <end position="67"/>
    </location>
</feature>
<dbReference type="Gramene" id="HORVU.MOREX.r2.2HG0081420.1">
    <property type="protein sequence ID" value="HORVU.MOREX.r2.2HG0081420.1.CDS.1"/>
    <property type="gene ID" value="HORVU.MOREX.r2.2HG0081420"/>
</dbReference>
<reference evidence="3" key="3">
    <citation type="submission" date="2022-01" db="UniProtKB">
        <authorList>
            <consortium name="EnsemblPlants"/>
        </authorList>
    </citation>
    <scope>IDENTIFICATION</scope>
    <source>
        <strain evidence="3">subsp. vulgare</strain>
    </source>
</reference>
<keyword evidence="1" id="KW-0812">Transmembrane</keyword>
<proteinExistence type="predicted"/>
<protein>
    <recommendedName>
        <fullName evidence="2">PGG domain-containing protein</fullName>
    </recommendedName>
</protein>
<keyword evidence="1" id="KW-1133">Transmembrane helix</keyword>
<organism evidence="3 4">
    <name type="scientific">Hordeum vulgare subsp. vulgare</name>
    <name type="common">Domesticated barley</name>
    <dbReference type="NCBI Taxonomy" id="112509"/>
    <lineage>
        <taxon>Eukaryota</taxon>
        <taxon>Viridiplantae</taxon>
        <taxon>Streptophyta</taxon>
        <taxon>Embryophyta</taxon>
        <taxon>Tracheophyta</taxon>
        <taxon>Spermatophyta</taxon>
        <taxon>Magnoliopsida</taxon>
        <taxon>Liliopsida</taxon>
        <taxon>Poales</taxon>
        <taxon>Poaceae</taxon>
        <taxon>BOP clade</taxon>
        <taxon>Pooideae</taxon>
        <taxon>Triticodae</taxon>
        <taxon>Triticeae</taxon>
        <taxon>Hordeinae</taxon>
        <taxon>Hordeum</taxon>
    </lineage>
</organism>
<dbReference type="Proteomes" id="UP000011116">
    <property type="component" value="Chromosome 2H"/>
</dbReference>
<accession>A0A8I6WZV5</accession>
<keyword evidence="1" id="KW-0472">Membrane</keyword>
<evidence type="ECO:0000259" key="2">
    <source>
        <dbReference type="Pfam" id="PF13962"/>
    </source>
</evidence>
<dbReference type="Gramene" id="HORVU.MOREX.r3.2HG0098850.1">
    <property type="protein sequence ID" value="HORVU.MOREX.r3.2HG0098850.1.CDS1"/>
    <property type="gene ID" value="HORVU.MOREX.r3.2HG0098850"/>
</dbReference>
<feature type="transmembrane region" description="Helical" evidence="1">
    <location>
        <begin position="6"/>
        <end position="30"/>
    </location>
</feature>
<evidence type="ECO:0000313" key="4">
    <source>
        <dbReference type="Proteomes" id="UP000011116"/>
    </source>
</evidence>
<dbReference type="EnsemblPlants" id="HORVU.MOREX.r3.2HG0098850.1">
    <property type="protein sequence ID" value="HORVU.MOREX.r3.2HG0098850.1.CDS1"/>
    <property type="gene ID" value="HORVU.MOREX.r3.2HG0098850"/>
</dbReference>
<feature type="transmembrane region" description="Helical" evidence="1">
    <location>
        <begin position="113"/>
        <end position="140"/>
    </location>
</feature>
<sequence>MWYYNAFMMANTLAFICSSIATVGLMYAGMPLVKLPIRRRHFVGSVFFASSSLTCLNIAFALGVYMVLAPVSRETTIAICVFTPLVLIYRNAEHLHKMVITWSPIYVRRGFMFACWSFIWSIFMRSIMEFWPFVAIFTWAAHRKTSSTVA</sequence>
<reference evidence="4" key="1">
    <citation type="journal article" date="2012" name="Nature">
        <title>A physical, genetic and functional sequence assembly of the barley genome.</title>
        <authorList>
            <consortium name="The International Barley Genome Sequencing Consortium"/>
            <person name="Mayer K.F."/>
            <person name="Waugh R."/>
            <person name="Brown J.W."/>
            <person name="Schulman A."/>
            <person name="Langridge P."/>
            <person name="Platzer M."/>
            <person name="Fincher G.B."/>
            <person name="Muehlbauer G.J."/>
            <person name="Sato K."/>
            <person name="Close T.J."/>
            <person name="Wise R.P."/>
            <person name="Stein N."/>
        </authorList>
    </citation>
    <scope>NUCLEOTIDE SEQUENCE [LARGE SCALE GENOMIC DNA]</scope>
    <source>
        <strain evidence="4">cv. Morex</strain>
    </source>
</reference>
<evidence type="ECO:0000256" key="1">
    <source>
        <dbReference type="SAM" id="Phobius"/>
    </source>
</evidence>
<dbReference type="InterPro" id="IPR026961">
    <property type="entry name" value="PGG_dom"/>
</dbReference>
<name>A0A8I6WZV5_HORVV</name>
<reference evidence="3" key="2">
    <citation type="submission" date="2020-10" db="EMBL/GenBank/DDBJ databases">
        <authorList>
            <person name="Scholz U."/>
            <person name="Mascher M."/>
            <person name="Fiebig A."/>
        </authorList>
    </citation>
    <scope>NUCLEOTIDE SEQUENCE [LARGE SCALE GENOMIC DNA]</scope>
    <source>
        <strain evidence="3">cv. Morex</strain>
    </source>
</reference>
<dbReference type="Pfam" id="PF13962">
    <property type="entry name" value="PGG"/>
    <property type="match status" value="1"/>
</dbReference>
<feature type="transmembrane region" description="Helical" evidence="1">
    <location>
        <begin position="42"/>
        <end position="69"/>
    </location>
</feature>
<dbReference type="AlphaFoldDB" id="A0A8I6WZV5"/>
<keyword evidence="4" id="KW-1185">Reference proteome</keyword>